<accession>A0ABU6ZNQ2</accession>
<gene>
    <name evidence="1" type="ORF">PIB30_075865</name>
</gene>
<reference evidence="1 2" key="1">
    <citation type="journal article" date="2023" name="Plants (Basel)">
        <title>Bridging the Gap: Combining Genomics and Transcriptomics Approaches to Understand Stylosanthes scabra, an Orphan Legume from the Brazilian Caatinga.</title>
        <authorList>
            <person name="Ferreira-Neto J.R.C."/>
            <person name="da Silva M.D."/>
            <person name="Binneck E."/>
            <person name="de Melo N.F."/>
            <person name="da Silva R.H."/>
            <person name="de Melo A.L.T.M."/>
            <person name="Pandolfi V."/>
            <person name="Bustamante F.O."/>
            <person name="Brasileiro-Vidal A.C."/>
            <person name="Benko-Iseppon A.M."/>
        </authorList>
    </citation>
    <scope>NUCLEOTIDE SEQUENCE [LARGE SCALE GENOMIC DNA]</scope>
    <source>
        <tissue evidence="1">Leaves</tissue>
    </source>
</reference>
<name>A0ABU6ZNQ2_9FABA</name>
<evidence type="ECO:0000313" key="2">
    <source>
        <dbReference type="Proteomes" id="UP001341840"/>
    </source>
</evidence>
<organism evidence="1 2">
    <name type="scientific">Stylosanthes scabra</name>
    <dbReference type="NCBI Taxonomy" id="79078"/>
    <lineage>
        <taxon>Eukaryota</taxon>
        <taxon>Viridiplantae</taxon>
        <taxon>Streptophyta</taxon>
        <taxon>Embryophyta</taxon>
        <taxon>Tracheophyta</taxon>
        <taxon>Spermatophyta</taxon>
        <taxon>Magnoliopsida</taxon>
        <taxon>eudicotyledons</taxon>
        <taxon>Gunneridae</taxon>
        <taxon>Pentapetalae</taxon>
        <taxon>rosids</taxon>
        <taxon>fabids</taxon>
        <taxon>Fabales</taxon>
        <taxon>Fabaceae</taxon>
        <taxon>Papilionoideae</taxon>
        <taxon>50 kb inversion clade</taxon>
        <taxon>dalbergioids sensu lato</taxon>
        <taxon>Dalbergieae</taxon>
        <taxon>Pterocarpus clade</taxon>
        <taxon>Stylosanthes</taxon>
    </lineage>
</organism>
<proteinExistence type="predicted"/>
<evidence type="ECO:0000313" key="1">
    <source>
        <dbReference type="EMBL" id="MED6223628.1"/>
    </source>
</evidence>
<feature type="non-terminal residue" evidence="1">
    <location>
        <position position="1"/>
    </location>
</feature>
<comment type="caution">
    <text evidence="1">The sequence shown here is derived from an EMBL/GenBank/DDBJ whole genome shotgun (WGS) entry which is preliminary data.</text>
</comment>
<dbReference type="Proteomes" id="UP001341840">
    <property type="component" value="Unassembled WGS sequence"/>
</dbReference>
<protein>
    <submittedName>
        <fullName evidence="1">Uncharacterized protein</fullName>
    </submittedName>
</protein>
<keyword evidence="2" id="KW-1185">Reference proteome</keyword>
<sequence>ALVSFSLSHSHISLSKSPKLNPNPAASNLPFVIAAPPSPPELCVFAGGLASVSLVVVCCASPITVRCVLRIPQLCISVVRLCVVVVCLSQLCRCPCLKDVGVSILEVTLLLMRLKEMKNLLESQC</sequence>
<dbReference type="EMBL" id="JASCZI010272839">
    <property type="protein sequence ID" value="MED6223628.1"/>
    <property type="molecule type" value="Genomic_DNA"/>
</dbReference>